<dbReference type="SUPFAM" id="SSF48295">
    <property type="entry name" value="TrpR-like"/>
    <property type="match status" value="1"/>
</dbReference>
<comment type="caution">
    <text evidence="2">The sequence shown here is derived from an EMBL/GenBank/DDBJ whole genome shotgun (WGS) entry which is preliminary data.</text>
</comment>
<evidence type="ECO:0000313" key="3">
    <source>
        <dbReference type="Proteomes" id="UP001595379"/>
    </source>
</evidence>
<evidence type="ECO:0000259" key="1">
    <source>
        <dbReference type="SMART" id="SM00760"/>
    </source>
</evidence>
<accession>A0ABV6ZUT3</accession>
<dbReference type="Gene3D" id="1.10.1750.10">
    <property type="match status" value="1"/>
</dbReference>
<name>A0ABV6ZUT3_9PROT</name>
<dbReference type="Proteomes" id="UP001595379">
    <property type="component" value="Unassembled WGS sequence"/>
</dbReference>
<feature type="domain" description="Chromosomal replication initiator DnaA C-terminal" evidence="1">
    <location>
        <begin position="13"/>
        <end position="82"/>
    </location>
</feature>
<evidence type="ECO:0000313" key="2">
    <source>
        <dbReference type="EMBL" id="MFC2925199.1"/>
    </source>
</evidence>
<dbReference type="EMBL" id="JBHRSV010000001">
    <property type="protein sequence ID" value="MFC2925199.1"/>
    <property type="molecule type" value="Genomic_DNA"/>
</dbReference>
<dbReference type="InterPro" id="IPR010921">
    <property type="entry name" value="Trp_repressor/repl_initiator"/>
</dbReference>
<dbReference type="InterPro" id="IPR013159">
    <property type="entry name" value="DnaA_C"/>
</dbReference>
<dbReference type="SMART" id="SM00760">
    <property type="entry name" value="Bac_DnaA_C"/>
    <property type="match status" value="1"/>
</dbReference>
<reference evidence="3" key="1">
    <citation type="journal article" date="2019" name="Int. J. Syst. Evol. Microbiol.">
        <title>The Global Catalogue of Microorganisms (GCM) 10K type strain sequencing project: providing services to taxonomists for standard genome sequencing and annotation.</title>
        <authorList>
            <consortium name="The Broad Institute Genomics Platform"/>
            <consortium name="The Broad Institute Genome Sequencing Center for Infectious Disease"/>
            <person name="Wu L."/>
            <person name="Ma J."/>
        </authorList>
    </citation>
    <scope>NUCLEOTIDE SEQUENCE [LARGE SCALE GENOMIC DNA]</scope>
    <source>
        <strain evidence="3">KCTC 52487</strain>
    </source>
</reference>
<sequence length="116" mass="13017">MRAITPQRLDEARARLTREAVAFTFGIEPDAIDGPTRGASHVALARQVAMYLTHISFELSLSRVAMAFGRDRTTASHACHVIEDRRDDPEFDAQLDRLEAFLRSAPLPAEVRSWPQ</sequence>
<protein>
    <submittedName>
        <fullName evidence="2">Helix-turn-helix domain-containing protein</fullName>
    </submittedName>
</protein>
<keyword evidence="3" id="KW-1185">Reference proteome</keyword>
<gene>
    <name evidence="2" type="ORF">ACFOOR_03675</name>
</gene>
<organism evidence="2 3">
    <name type="scientific">Hyphobacterium vulgare</name>
    <dbReference type="NCBI Taxonomy" id="1736751"/>
    <lineage>
        <taxon>Bacteria</taxon>
        <taxon>Pseudomonadati</taxon>
        <taxon>Pseudomonadota</taxon>
        <taxon>Alphaproteobacteria</taxon>
        <taxon>Maricaulales</taxon>
        <taxon>Maricaulaceae</taxon>
        <taxon>Hyphobacterium</taxon>
    </lineage>
</organism>
<dbReference type="Pfam" id="PF08299">
    <property type="entry name" value="Bac_DnaA_C"/>
    <property type="match status" value="1"/>
</dbReference>
<dbReference type="RefSeq" id="WP_343164076.1">
    <property type="nucleotide sequence ID" value="NZ_JBHRSV010000001.1"/>
</dbReference>
<proteinExistence type="predicted"/>
<dbReference type="CDD" id="cd06571">
    <property type="entry name" value="Bac_DnaA_C"/>
    <property type="match status" value="1"/>
</dbReference>